<evidence type="ECO:0000259" key="4">
    <source>
        <dbReference type="Pfam" id="PF01191"/>
    </source>
</evidence>
<dbReference type="PANTHER" id="PTHR10535">
    <property type="entry name" value="DNA-DIRECTED RNA POLYMERASES I, II, AND III SUBUNIT RPABC1"/>
    <property type="match status" value="1"/>
</dbReference>
<dbReference type="GO" id="GO:0003677">
    <property type="term" value="F:DNA binding"/>
    <property type="evidence" value="ECO:0007669"/>
    <property type="project" value="InterPro"/>
</dbReference>
<dbReference type="EMBL" id="CM002873">
    <property type="protein sequence ID" value="KFK34947.1"/>
    <property type="molecule type" value="Genomic_DNA"/>
</dbReference>
<dbReference type="GO" id="GO:0042797">
    <property type="term" value="P:tRNA transcription by RNA polymerase III"/>
    <property type="evidence" value="ECO:0007669"/>
    <property type="project" value="TreeGrafter"/>
</dbReference>
<dbReference type="eggNOG" id="KOG3218">
    <property type="taxonomic scope" value="Eukaryota"/>
</dbReference>
<evidence type="ECO:0008006" key="8">
    <source>
        <dbReference type="Google" id="ProtNLM"/>
    </source>
</evidence>
<dbReference type="GO" id="GO:0006366">
    <property type="term" value="P:transcription by RNA polymerase II"/>
    <property type="evidence" value="ECO:0007669"/>
    <property type="project" value="TreeGrafter"/>
</dbReference>
<dbReference type="SUPFAM" id="SSF55287">
    <property type="entry name" value="RPB5-like RNA polymerase subunit"/>
    <property type="match status" value="1"/>
</dbReference>
<dbReference type="InterPro" id="IPR005571">
    <property type="entry name" value="RNA_pol_Rpb5_N"/>
</dbReference>
<dbReference type="Pfam" id="PF01191">
    <property type="entry name" value="RNA_pol_Rpb5_C"/>
    <property type="match status" value="1"/>
</dbReference>
<evidence type="ECO:0000313" key="6">
    <source>
        <dbReference type="EMBL" id="KFK34947.1"/>
    </source>
</evidence>
<evidence type="ECO:0000259" key="5">
    <source>
        <dbReference type="Pfam" id="PF03871"/>
    </source>
</evidence>
<evidence type="ECO:0000256" key="2">
    <source>
        <dbReference type="ARBA" id="ARBA00023242"/>
    </source>
</evidence>
<organism evidence="6 7">
    <name type="scientific">Arabis alpina</name>
    <name type="common">Alpine rock-cress</name>
    <dbReference type="NCBI Taxonomy" id="50452"/>
    <lineage>
        <taxon>Eukaryota</taxon>
        <taxon>Viridiplantae</taxon>
        <taxon>Streptophyta</taxon>
        <taxon>Embryophyta</taxon>
        <taxon>Tracheophyta</taxon>
        <taxon>Spermatophyta</taxon>
        <taxon>Magnoliopsida</taxon>
        <taxon>eudicotyledons</taxon>
        <taxon>Gunneridae</taxon>
        <taxon>Pentapetalae</taxon>
        <taxon>rosids</taxon>
        <taxon>malvids</taxon>
        <taxon>Brassicales</taxon>
        <taxon>Brassicaceae</taxon>
        <taxon>Arabideae</taxon>
        <taxon>Arabis</taxon>
    </lineage>
</organism>
<keyword evidence="2" id="KW-0539">Nucleus</keyword>
<dbReference type="Gramene" id="KFK34947">
    <property type="protein sequence ID" value="KFK34947"/>
    <property type="gene ID" value="AALP_AA5G214500"/>
</dbReference>
<dbReference type="GO" id="GO:0000419">
    <property type="term" value="C:RNA polymerase V complex"/>
    <property type="evidence" value="ECO:0007669"/>
    <property type="project" value="EnsemblPlants"/>
</dbReference>
<gene>
    <name evidence="6" type="ordered locus">AALP_Aa5g214500</name>
</gene>
<feature type="domain" description="RNA polymerase Rpb5 N-terminal" evidence="5">
    <location>
        <begin position="28"/>
        <end position="110"/>
    </location>
</feature>
<dbReference type="GO" id="GO:0003899">
    <property type="term" value="F:DNA-directed RNA polymerase activity"/>
    <property type="evidence" value="ECO:0007669"/>
    <property type="project" value="InterPro"/>
</dbReference>
<dbReference type="PANTHER" id="PTHR10535:SF2">
    <property type="entry name" value="DNA-DIRECTED RNA POLYMERASE V SUBUNIT 5A"/>
    <property type="match status" value="1"/>
</dbReference>
<keyword evidence="7" id="KW-1185">Reference proteome</keyword>
<dbReference type="OMA" id="QRVIVYF"/>
<dbReference type="InterPro" id="IPR000783">
    <property type="entry name" value="RNA_pol_subH/Rpb5_C"/>
</dbReference>
<dbReference type="AlphaFoldDB" id="A0A087GYJ5"/>
<comment type="similarity">
    <text evidence="3">Belongs to the archaeal Rpo5/eukaryotic RPB5 RNA polymerase subunit family.</text>
</comment>
<dbReference type="Pfam" id="PF03871">
    <property type="entry name" value="RNA_pol_Rpb5_N"/>
    <property type="match status" value="1"/>
</dbReference>
<comment type="subcellular location">
    <subcellularLocation>
        <location evidence="1">Nucleus</location>
    </subcellularLocation>
</comment>
<dbReference type="SUPFAM" id="SSF53036">
    <property type="entry name" value="Eukaryotic RPB5 N-terminal domain"/>
    <property type="match status" value="1"/>
</dbReference>
<evidence type="ECO:0000313" key="7">
    <source>
        <dbReference type="Proteomes" id="UP000029120"/>
    </source>
</evidence>
<dbReference type="InterPro" id="IPR035913">
    <property type="entry name" value="RPB5-like_sf"/>
</dbReference>
<accession>A0A087GYJ5</accession>
<name>A0A087GYJ5_ARAAL</name>
<proteinExistence type="inferred from homology"/>
<dbReference type="PIRSF" id="PIRSF000747">
    <property type="entry name" value="RPB5"/>
    <property type="match status" value="1"/>
</dbReference>
<dbReference type="FunFam" id="3.90.940.20:FF:000001">
    <property type="entry name" value="DNA-directed RNA polymerases I, II, and III subunit RPABC1"/>
    <property type="match status" value="1"/>
</dbReference>
<dbReference type="GO" id="GO:0006362">
    <property type="term" value="P:transcription elongation by RNA polymerase I"/>
    <property type="evidence" value="ECO:0007669"/>
    <property type="project" value="TreeGrafter"/>
</dbReference>
<protein>
    <recommendedName>
        <fullName evidence="8">RNA polymerase subunit H/Rpb5 C-terminal domain-containing protein</fullName>
    </recommendedName>
</protein>
<evidence type="ECO:0000256" key="3">
    <source>
        <dbReference type="ARBA" id="ARBA00025765"/>
    </source>
</evidence>
<reference evidence="7" key="1">
    <citation type="journal article" date="2015" name="Nat. Plants">
        <title>Genome expansion of Arabis alpina linked with retrotransposition and reduced symmetric DNA methylation.</title>
        <authorList>
            <person name="Willing E.M."/>
            <person name="Rawat V."/>
            <person name="Mandakova T."/>
            <person name="Maumus F."/>
            <person name="James G.V."/>
            <person name="Nordstroem K.J."/>
            <person name="Becker C."/>
            <person name="Warthmann N."/>
            <person name="Chica C."/>
            <person name="Szarzynska B."/>
            <person name="Zytnicki M."/>
            <person name="Albani M.C."/>
            <person name="Kiefer C."/>
            <person name="Bergonzi S."/>
            <person name="Castaings L."/>
            <person name="Mateos J.L."/>
            <person name="Berns M.C."/>
            <person name="Bujdoso N."/>
            <person name="Piofczyk T."/>
            <person name="de Lorenzo L."/>
            <person name="Barrero-Sicilia C."/>
            <person name="Mateos I."/>
            <person name="Piednoel M."/>
            <person name="Hagmann J."/>
            <person name="Chen-Min-Tao R."/>
            <person name="Iglesias-Fernandez R."/>
            <person name="Schuster S.C."/>
            <person name="Alonso-Blanco C."/>
            <person name="Roudier F."/>
            <person name="Carbonero P."/>
            <person name="Paz-Ares J."/>
            <person name="Davis S.J."/>
            <person name="Pecinka A."/>
            <person name="Quesneville H."/>
            <person name="Colot V."/>
            <person name="Lysak M.A."/>
            <person name="Weigel D."/>
            <person name="Coupland G."/>
            <person name="Schneeberger K."/>
        </authorList>
    </citation>
    <scope>NUCLEOTIDE SEQUENCE [LARGE SCALE GENOMIC DNA]</scope>
    <source>
        <strain evidence="7">cv. Pajares</strain>
    </source>
</reference>
<dbReference type="GO" id="GO:0055029">
    <property type="term" value="C:nuclear DNA-directed RNA polymerase complex"/>
    <property type="evidence" value="ECO:0007669"/>
    <property type="project" value="UniProtKB-ARBA"/>
</dbReference>
<dbReference type="Proteomes" id="UP000029120">
    <property type="component" value="Chromosome 5"/>
</dbReference>
<dbReference type="InterPro" id="IPR036710">
    <property type="entry name" value="RNA_pol_Rpb5_N_sf"/>
</dbReference>
<evidence type="ECO:0000256" key="1">
    <source>
        <dbReference type="ARBA" id="ARBA00004123"/>
    </source>
</evidence>
<sequence length="227" mass="25970">MEEEKGKETAPVPARALCLSKFVDPLSEESHRYYLARRNALEMLRDRGYEVSSEDINLSLNDFRAVYGERPEVDRLRISAQHKSDSTKKVKVVFCGPGMVKVNTIRGIAADVLGQETITGLIVLLQSHVTNQALKAMELFPFKVEIFQIADFLVNITNHEQKPHHQVLNDKEKTALLKKFSIEEKQLPRISKKDAIVRYYGLEKGQVVKVNYRGELTQSHVAYRCVW</sequence>
<dbReference type="OrthoDB" id="248779at2759"/>
<feature type="domain" description="RNA polymerase subunit H/Rpb5 C-terminal" evidence="4">
    <location>
        <begin position="154"/>
        <end position="226"/>
    </location>
</feature>
<dbReference type="InterPro" id="IPR014381">
    <property type="entry name" value="Arch_Rpo5/euc_Rpb5"/>
</dbReference>
<dbReference type="Gene3D" id="3.40.1340.10">
    <property type="entry name" value="RNA polymerase, Rpb5, N-terminal domain"/>
    <property type="match status" value="1"/>
</dbReference>
<dbReference type="Gene3D" id="3.90.940.20">
    <property type="entry name" value="RPB5-like RNA polymerase subunit"/>
    <property type="match status" value="1"/>
</dbReference>